<name>G0QMZ3_ICHMU</name>
<sequence length="283" mass="32768">MSQQYIKNSNPFMMGNIYNQNGISAQNITSKFLEIAQKYSTGTKKPQQTLDLQNISNVSGLFNNEEAKINELVMIIKENVNTIQNGINELQNSKPDECIKQSKAGHEAYKVIIEIIQGQFVQIANNFKKITNKRIDVILFTFKMNLILQIGLKLKLISQIKNKYLRQSEDIEDSNKFINRSQTYKKVDFKEKQQSQIADAMKVIRQQLENVSQMFVRIGTMVKMHETMIDRIDKDTDVAIINVEKGKQHIMNAYRYASSTRGLIFRIFIILMIFAFVYIVFLS</sequence>
<evidence type="ECO:0000256" key="6">
    <source>
        <dbReference type="ARBA" id="ARBA00023136"/>
    </source>
</evidence>
<keyword evidence="3 7" id="KW-0812">Transmembrane</keyword>
<proteinExistence type="predicted"/>
<evidence type="ECO:0000256" key="5">
    <source>
        <dbReference type="ARBA" id="ARBA00023054"/>
    </source>
</evidence>
<evidence type="ECO:0000259" key="8">
    <source>
        <dbReference type="PROSITE" id="PS50192"/>
    </source>
</evidence>
<dbReference type="FunCoup" id="G0QMZ3">
    <property type="interactions" value="471"/>
</dbReference>
<dbReference type="InParanoid" id="G0QMZ3"/>
<dbReference type="eggNOG" id="KOG0812">
    <property type="taxonomic scope" value="Eukaryota"/>
</dbReference>
<dbReference type="PROSITE" id="PS50192">
    <property type="entry name" value="T_SNARE"/>
    <property type="match status" value="1"/>
</dbReference>
<dbReference type="SUPFAM" id="SSF58038">
    <property type="entry name" value="SNARE fusion complex"/>
    <property type="match status" value="1"/>
</dbReference>
<keyword evidence="5" id="KW-0175">Coiled coil</keyword>
<reference evidence="9 10" key="1">
    <citation type="submission" date="2011-07" db="EMBL/GenBank/DDBJ databases">
        <authorList>
            <person name="Coyne R."/>
            <person name="Brami D."/>
            <person name="Johnson J."/>
            <person name="Hostetler J."/>
            <person name="Hannick L."/>
            <person name="Clark T."/>
            <person name="Cassidy-Hanley D."/>
            <person name="Inman J."/>
        </authorList>
    </citation>
    <scope>NUCLEOTIDE SEQUENCE [LARGE SCALE GENOMIC DNA]</scope>
    <source>
        <strain evidence="9 10">G5</strain>
    </source>
</reference>
<dbReference type="CDD" id="cd15844">
    <property type="entry name" value="SNARE_syntaxin5"/>
    <property type="match status" value="1"/>
</dbReference>
<keyword evidence="2" id="KW-0813">Transport</keyword>
<dbReference type="Gene3D" id="1.20.5.110">
    <property type="match status" value="1"/>
</dbReference>
<dbReference type="STRING" id="857967.G0QMZ3"/>
<dbReference type="AlphaFoldDB" id="G0QMZ3"/>
<feature type="transmembrane region" description="Helical" evidence="7">
    <location>
        <begin position="263"/>
        <end position="281"/>
    </location>
</feature>
<evidence type="ECO:0000313" key="9">
    <source>
        <dbReference type="EMBL" id="EGR33408.1"/>
    </source>
</evidence>
<dbReference type="Proteomes" id="UP000008983">
    <property type="component" value="Unassembled WGS sequence"/>
</dbReference>
<dbReference type="EMBL" id="GL983456">
    <property type="protein sequence ID" value="EGR33408.1"/>
    <property type="molecule type" value="Genomic_DNA"/>
</dbReference>
<keyword evidence="6 7" id="KW-0472">Membrane</keyword>
<dbReference type="OMA" id="NTPSQQM"/>
<evidence type="ECO:0000256" key="4">
    <source>
        <dbReference type="ARBA" id="ARBA00022989"/>
    </source>
</evidence>
<dbReference type="GO" id="GO:0006886">
    <property type="term" value="P:intracellular protein transport"/>
    <property type="evidence" value="ECO:0007669"/>
    <property type="project" value="TreeGrafter"/>
</dbReference>
<dbReference type="GO" id="GO:0000139">
    <property type="term" value="C:Golgi membrane"/>
    <property type="evidence" value="ECO:0007669"/>
    <property type="project" value="TreeGrafter"/>
</dbReference>
<dbReference type="PANTHER" id="PTHR19957">
    <property type="entry name" value="SYNTAXIN"/>
    <property type="match status" value="1"/>
</dbReference>
<dbReference type="GO" id="GO:0000149">
    <property type="term" value="F:SNARE binding"/>
    <property type="evidence" value="ECO:0007669"/>
    <property type="project" value="TreeGrafter"/>
</dbReference>
<dbReference type="GO" id="GO:0006888">
    <property type="term" value="P:endoplasmic reticulum to Golgi vesicle-mediated transport"/>
    <property type="evidence" value="ECO:0007669"/>
    <property type="project" value="TreeGrafter"/>
</dbReference>
<dbReference type="GO" id="GO:0048278">
    <property type="term" value="P:vesicle docking"/>
    <property type="evidence" value="ECO:0007669"/>
    <property type="project" value="TreeGrafter"/>
</dbReference>
<dbReference type="InterPro" id="IPR000727">
    <property type="entry name" value="T_SNARE_dom"/>
</dbReference>
<dbReference type="GeneID" id="14909593"/>
<dbReference type="RefSeq" id="XP_004037394.1">
    <property type="nucleotide sequence ID" value="XM_004037346.1"/>
</dbReference>
<evidence type="ECO:0000256" key="1">
    <source>
        <dbReference type="ARBA" id="ARBA00004211"/>
    </source>
</evidence>
<dbReference type="SMART" id="SM00397">
    <property type="entry name" value="t_SNARE"/>
    <property type="match status" value="1"/>
</dbReference>
<organism evidence="9 10">
    <name type="scientific">Ichthyophthirius multifiliis</name>
    <name type="common">White spot disease agent</name>
    <name type="synonym">Ich</name>
    <dbReference type="NCBI Taxonomy" id="5932"/>
    <lineage>
        <taxon>Eukaryota</taxon>
        <taxon>Sar</taxon>
        <taxon>Alveolata</taxon>
        <taxon>Ciliophora</taxon>
        <taxon>Intramacronucleata</taxon>
        <taxon>Oligohymenophorea</taxon>
        <taxon>Hymenostomatida</taxon>
        <taxon>Ophryoglenina</taxon>
        <taxon>Ichthyophthirius</taxon>
    </lineage>
</organism>
<dbReference type="Pfam" id="PF05739">
    <property type="entry name" value="SNARE"/>
    <property type="match status" value="1"/>
</dbReference>
<dbReference type="GO" id="GO:0005484">
    <property type="term" value="F:SNAP receptor activity"/>
    <property type="evidence" value="ECO:0007669"/>
    <property type="project" value="TreeGrafter"/>
</dbReference>
<evidence type="ECO:0000256" key="3">
    <source>
        <dbReference type="ARBA" id="ARBA00022692"/>
    </source>
</evidence>
<dbReference type="PANTHER" id="PTHR19957:SF3">
    <property type="entry name" value="SYNTAXIN-5"/>
    <property type="match status" value="1"/>
</dbReference>
<keyword evidence="4 7" id="KW-1133">Transmembrane helix</keyword>
<evidence type="ECO:0000313" key="10">
    <source>
        <dbReference type="Proteomes" id="UP000008983"/>
    </source>
</evidence>
<dbReference type="GO" id="GO:0006906">
    <property type="term" value="P:vesicle fusion"/>
    <property type="evidence" value="ECO:0007669"/>
    <property type="project" value="TreeGrafter"/>
</dbReference>
<dbReference type="GO" id="GO:0031201">
    <property type="term" value="C:SNARE complex"/>
    <property type="evidence" value="ECO:0007669"/>
    <property type="project" value="TreeGrafter"/>
</dbReference>
<protein>
    <submittedName>
        <fullName evidence="9">Snare domain protein</fullName>
    </submittedName>
</protein>
<evidence type="ECO:0000256" key="2">
    <source>
        <dbReference type="ARBA" id="ARBA00022448"/>
    </source>
</evidence>
<feature type="domain" description="T-SNARE coiled-coil homology" evidence="8">
    <location>
        <begin position="191"/>
        <end position="253"/>
    </location>
</feature>
<accession>G0QMZ3</accession>
<comment type="subcellular location">
    <subcellularLocation>
        <location evidence="1">Membrane</location>
        <topology evidence="1">Single-pass type IV membrane protein</topology>
    </subcellularLocation>
</comment>
<keyword evidence="10" id="KW-1185">Reference proteome</keyword>
<evidence type="ECO:0000256" key="7">
    <source>
        <dbReference type="SAM" id="Phobius"/>
    </source>
</evidence>
<gene>
    <name evidence="9" type="ORF">IMG5_053990</name>
</gene>
<dbReference type="OrthoDB" id="421009at2759"/>
<dbReference type="InterPro" id="IPR045242">
    <property type="entry name" value="Syntaxin"/>
</dbReference>